<reference evidence="1 2" key="1">
    <citation type="submission" date="2017-11" db="EMBL/GenBank/DDBJ databases">
        <title>De novo assembly and phasing of dikaryotic genomes from two isolates of Puccinia coronata f. sp. avenae, the causal agent of oat crown rust.</title>
        <authorList>
            <person name="Miller M.E."/>
            <person name="Zhang Y."/>
            <person name="Omidvar V."/>
            <person name="Sperschneider J."/>
            <person name="Schwessinger B."/>
            <person name="Raley C."/>
            <person name="Palmer J.M."/>
            <person name="Garnica D."/>
            <person name="Upadhyaya N."/>
            <person name="Rathjen J."/>
            <person name="Taylor J.M."/>
            <person name="Park R.F."/>
            <person name="Dodds P.N."/>
            <person name="Hirsch C.D."/>
            <person name="Kianian S.F."/>
            <person name="Figueroa M."/>
        </authorList>
    </citation>
    <scope>NUCLEOTIDE SEQUENCE [LARGE SCALE GENOMIC DNA]</scope>
    <source>
        <strain evidence="1">12NC29</strain>
    </source>
</reference>
<organism evidence="1 2">
    <name type="scientific">Puccinia coronata f. sp. avenae</name>
    <dbReference type="NCBI Taxonomy" id="200324"/>
    <lineage>
        <taxon>Eukaryota</taxon>
        <taxon>Fungi</taxon>
        <taxon>Dikarya</taxon>
        <taxon>Basidiomycota</taxon>
        <taxon>Pucciniomycotina</taxon>
        <taxon>Pucciniomycetes</taxon>
        <taxon>Pucciniales</taxon>
        <taxon>Pucciniaceae</taxon>
        <taxon>Puccinia</taxon>
    </lineage>
</organism>
<comment type="caution">
    <text evidence="1">The sequence shown here is derived from an EMBL/GenBank/DDBJ whole genome shotgun (WGS) entry which is preliminary data.</text>
</comment>
<dbReference type="Proteomes" id="UP000235388">
    <property type="component" value="Unassembled WGS sequence"/>
</dbReference>
<accession>A0A2N5SLM5</accession>
<dbReference type="EMBL" id="PGCJ01000930">
    <property type="protein sequence ID" value="PLW14104.1"/>
    <property type="molecule type" value="Genomic_DNA"/>
</dbReference>
<dbReference type="AlphaFoldDB" id="A0A2N5SLM5"/>
<evidence type="ECO:0000313" key="1">
    <source>
        <dbReference type="EMBL" id="PLW14104.1"/>
    </source>
</evidence>
<evidence type="ECO:0000313" key="2">
    <source>
        <dbReference type="Proteomes" id="UP000235388"/>
    </source>
</evidence>
<protein>
    <recommendedName>
        <fullName evidence="3">DDE Tnp4 domain-containing protein</fullName>
    </recommendedName>
</protein>
<keyword evidence="2" id="KW-1185">Reference proteome</keyword>
<sequence length="134" mass="14911">MVFQKMRVSQEANSFFDSGQYLLADSAYALSMNCIPAYKSPAANIPINTKFNYCIAKARRDMQDIIQWVNACVTLHNMLAQLGDAWEEMESYSGLNGPQRPSKVSTASEAKDLQSQVQAYCIEVNYANGTLPIV</sequence>
<evidence type="ECO:0008006" key="3">
    <source>
        <dbReference type="Google" id="ProtNLM"/>
    </source>
</evidence>
<name>A0A2N5SLM5_9BASI</name>
<proteinExistence type="predicted"/>
<gene>
    <name evidence="1" type="ORF">PCANC_18215</name>
</gene>
<dbReference type="OrthoDB" id="2506086at2759"/>